<protein>
    <submittedName>
        <fullName evidence="1">Cytochrome P450</fullName>
    </submittedName>
</protein>
<evidence type="ECO:0000313" key="1">
    <source>
        <dbReference type="EMBL" id="TFK74231.1"/>
    </source>
</evidence>
<name>A0ACD3B8I0_9AGAR</name>
<dbReference type="Proteomes" id="UP000308600">
    <property type="component" value="Unassembled WGS sequence"/>
</dbReference>
<keyword evidence="2" id="KW-1185">Reference proteome</keyword>
<proteinExistence type="predicted"/>
<gene>
    <name evidence="1" type="ORF">BDN72DRAFT_893222</name>
</gene>
<reference evidence="1 2" key="1">
    <citation type="journal article" date="2019" name="Nat. Ecol. Evol.">
        <title>Megaphylogeny resolves global patterns of mushroom evolution.</title>
        <authorList>
            <person name="Varga T."/>
            <person name="Krizsan K."/>
            <person name="Foldi C."/>
            <person name="Dima B."/>
            <person name="Sanchez-Garcia M."/>
            <person name="Sanchez-Ramirez S."/>
            <person name="Szollosi G.J."/>
            <person name="Szarkandi J.G."/>
            <person name="Papp V."/>
            <person name="Albert L."/>
            <person name="Andreopoulos W."/>
            <person name="Angelini C."/>
            <person name="Antonin V."/>
            <person name="Barry K.W."/>
            <person name="Bougher N.L."/>
            <person name="Buchanan P."/>
            <person name="Buyck B."/>
            <person name="Bense V."/>
            <person name="Catcheside P."/>
            <person name="Chovatia M."/>
            <person name="Cooper J."/>
            <person name="Damon W."/>
            <person name="Desjardin D."/>
            <person name="Finy P."/>
            <person name="Geml J."/>
            <person name="Haridas S."/>
            <person name="Hughes K."/>
            <person name="Justo A."/>
            <person name="Karasinski D."/>
            <person name="Kautmanova I."/>
            <person name="Kiss B."/>
            <person name="Kocsube S."/>
            <person name="Kotiranta H."/>
            <person name="LaButti K.M."/>
            <person name="Lechner B.E."/>
            <person name="Liimatainen K."/>
            <person name="Lipzen A."/>
            <person name="Lukacs Z."/>
            <person name="Mihaltcheva S."/>
            <person name="Morgado L.N."/>
            <person name="Niskanen T."/>
            <person name="Noordeloos M.E."/>
            <person name="Ohm R.A."/>
            <person name="Ortiz-Santana B."/>
            <person name="Ovrebo C."/>
            <person name="Racz N."/>
            <person name="Riley R."/>
            <person name="Savchenko A."/>
            <person name="Shiryaev A."/>
            <person name="Soop K."/>
            <person name="Spirin V."/>
            <person name="Szebenyi C."/>
            <person name="Tomsovsky M."/>
            <person name="Tulloss R.E."/>
            <person name="Uehling J."/>
            <person name="Grigoriev I.V."/>
            <person name="Vagvolgyi C."/>
            <person name="Papp T."/>
            <person name="Martin F.M."/>
            <person name="Miettinen O."/>
            <person name="Hibbett D.S."/>
            <person name="Nagy L.G."/>
        </authorList>
    </citation>
    <scope>NUCLEOTIDE SEQUENCE [LARGE SCALE GENOMIC DNA]</scope>
    <source>
        <strain evidence="1 2">NL-1719</strain>
    </source>
</reference>
<sequence length="457" mass="51982">MALDASWILPLAVIALFAAITRRSLWYRRTSYPPGPKPRFFLGNTFDIPTDKSWETYGRWSKECKSTIIHATALDKHLVILNSPEDAVELLEKRAQIYSSRPRIPMLEVLDWAEFNSSILPYGPLWRTHRRVYQQLFRMGTVAQYRPIQARKTHDALRNLLSTPTKFAAHLKTLSSAVIMSIMYDYDVSLSGDHFVDLVEKAVHEGSLAALPGSHAVNVFPFLRHVPRWFPGGGFHKVADRCRKLTYEMRTAPYEMVRKDMEKGNHNSAMGRLLAESDAQGGSKEREKVISDVAVMTYAAGSDTTAAALSSFVLAMTIHPDVQRKAREEILALTGGERLPVCEDRDSLPYLEAVYRELLRWRPVVPLGIPHTSTEDDYYKGYFIPKDSIVMANVWTMTRDESVYPDPENFLPERFLDEHGNLTEDDRILVYGFGRRICVGRYLASSTCCQSKGRGRQ</sequence>
<organism evidence="1 2">
    <name type="scientific">Pluteus cervinus</name>
    <dbReference type="NCBI Taxonomy" id="181527"/>
    <lineage>
        <taxon>Eukaryota</taxon>
        <taxon>Fungi</taxon>
        <taxon>Dikarya</taxon>
        <taxon>Basidiomycota</taxon>
        <taxon>Agaricomycotina</taxon>
        <taxon>Agaricomycetes</taxon>
        <taxon>Agaricomycetidae</taxon>
        <taxon>Agaricales</taxon>
        <taxon>Pluteineae</taxon>
        <taxon>Pluteaceae</taxon>
        <taxon>Pluteus</taxon>
    </lineage>
</organism>
<evidence type="ECO:0000313" key="2">
    <source>
        <dbReference type="Proteomes" id="UP000308600"/>
    </source>
</evidence>
<dbReference type="EMBL" id="ML208269">
    <property type="protein sequence ID" value="TFK74231.1"/>
    <property type="molecule type" value="Genomic_DNA"/>
</dbReference>
<accession>A0ACD3B8I0</accession>